<dbReference type="InterPro" id="IPR036908">
    <property type="entry name" value="RlpA-like_sf"/>
</dbReference>
<dbReference type="AlphaFoldDB" id="A0A151Z5G4"/>
<keyword evidence="5" id="KW-0812">Transmembrane</keyword>
<dbReference type="SUPFAM" id="SSF50685">
    <property type="entry name" value="Barwin-like endoglucanases"/>
    <property type="match status" value="1"/>
</dbReference>
<dbReference type="EMBL" id="LODT01000042">
    <property type="protein sequence ID" value="KYQ89178.1"/>
    <property type="molecule type" value="Genomic_DNA"/>
</dbReference>
<dbReference type="PANTHER" id="PTHR31836">
    <property type="match status" value="1"/>
</dbReference>
<feature type="compositionally biased region" description="Pro residues" evidence="4">
    <location>
        <begin position="284"/>
        <end position="299"/>
    </location>
</feature>
<dbReference type="InterPro" id="IPR007112">
    <property type="entry name" value="Expansin/allergen_DPBB_dom"/>
</dbReference>
<organism evidence="7 8">
    <name type="scientific">Tieghemostelium lacteum</name>
    <name type="common">Slime mold</name>
    <name type="synonym">Dictyostelium lacteum</name>
    <dbReference type="NCBI Taxonomy" id="361077"/>
    <lineage>
        <taxon>Eukaryota</taxon>
        <taxon>Amoebozoa</taxon>
        <taxon>Evosea</taxon>
        <taxon>Eumycetozoa</taxon>
        <taxon>Dictyostelia</taxon>
        <taxon>Dictyosteliales</taxon>
        <taxon>Raperosteliaceae</taxon>
        <taxon>Tieghemostelium</taxon>
    </lineage>
</organism>
<comment type="similarity">
    <text evidence="1">Belongs to the expansin family. Expansin A subfamily.</text>
</comment>
<reference evidence="7 8" key="1">
    <citation type="submission" date="2015-12" db="EMBL/GenBank/DDBJ databases">
        <title>Dictyostelia acquired genes for synthesis and detection of signals that induce cell-type specialization by lateral gene transfer from prokaryotes.</title>
        <authorList>
            <person name="Gloeckner G."/>
            <person name="Schaap P."/>
        </authorList>
    </citation>
    <scope>NUCLEOTIDE SEQUENCE [LARGE SCALE GENOMIC DNA]</scope>
    <source>
        <strain evidence="7 8">TK</strain>
    </source>
</reference>
<feature type="transmembrane region" description="Helical" evidence="5">
    <location>
        <begin position="317"/>
        <end position="335"/>
    </location>
</feature>
<keyword evidence="8" id="KW-1185">Reference proteome</keyword>
<feature type="domain" description="Expansin-like EG45" evidence="6">
    <location>
        <begin position="20"/>
        <end position="122"/>
    </location>
</feature>
<dbReference type="CDD" id="cd22271">
    <property type="entry name" value="DPBB_EXP_N-like"/>
    <property type="match status" value="1"/>
</dbReference>
<feature type="compositionally biased region" description="Low complexity" evidence="4">
    <location>
        <begin position="236"/>
        <end position="283"/>
    </location>
</feature>
<dbReference type="InterPro" id="IPR051477">
    <property type="entry name" value="Expansin_CellWall"/>
</dbReference>
<gene>
    <name evidence="7" type="ORF">DLAC_10422</name>
</gene>
<dbReference type="Proteomes" id="UP000076078">
    <property type="component" value="Unassembled WGS sequence"/>
</dbReference>
<evidence type="ECO:0000256" key="4">
    <source>
        <dbReference type="SAM" id="MobiDB-lite"/>
    </source>
</evidence>
<evidence type="ECO:0000256" key="5">
    <source>
        <dbReference type="SAM" id="Phobius"/>
    </source>
</evidence>
<dbReference type="Gene3D" id="2.60.40.760">
    <property type="entry name" value="Expansin, cellulose-binding-like domain"/>
    <property type="match status" value="1"/>
</dbReference>
<keyword evidence="5" id="KW-0472">Membrane</keyword>
<sequence length="336" mass="36508">MGCEETLQQGSATFYTTPQSGHCSFKDLQGPTGFGTNFVAAVGTGFYQGSAVCGESFEIYSPTTQKKIVVVVTDSCPDSGWCERDYHFDLYTDAYDALGYDRSVGILEGLQWKKVANPYTQGGIKLKMKDGSNSGWTAFLISNHKVGIKSVSVKLADGNDFQPLQRQDYNYWVCPFDTSKGTYIVRVTSILNEDIDIPIQRTESEKIIQSNLQYSDGGCLSFTAEGRCVRQCQNTNSDSTAPLSTSSTSSSTTSLSTGSSVTSTSSTGNTNNPPQSPTPSSSNTPPPSTPRPSMKPKPWPFNITDSSDSDFDFLSNSIHLTFSNVFLLLIILVVLF</sequence>
<evidence type="ECO:0000313" key="8">
    <source>
        <dbReference type="Proteomes" id="UP000076078"/>
    </source>
</evidence>
<evidence type="ECO:0000256" key="2">
    <source>
        <dbReference type="ARBA" id="ARBA00022729"/>
    </source>
</evidence>
<comment type="caution">
    <text evidence="7">The sequence shown here is derived from an EMBL/GenBank/DDBJ whole genome shotgun (WGS) entry which is preliminary data.</text>
</comment>
<dbReference type="NCBIfam" id="NF041144">
    <property type="entry name" value="expansin_EXLX1"/>
    <property type="match status" value="1"/>
</dbReference>
<evidence type="ECO:0000256" key="3">
    <source>
        <dbReference type="ARBA" id="ARBA00023157"/>
    </source>
</evidence>
<dbReference type="InterPro" id="IPR049818">
    <property type="entry name" value="Expansin_EXLX1-like"/>
</dbReference>
<evidence type="ECO:0000313" key="7">
    <source>
        <dbReference type="EMBL" id="KYQ89178.1"/>
    </source>
</evidence>
<accession>A0A151Z5G4</accession>
<feature type="region of interest" description="Disordered" evidence="4">
    <location>
        <begin position="233"/>
        <end position="301"/>
    </location>
</feature>
<keyword evidence="3" id="KW-1015">Disulfide bond</keyword>
<proteinExistence type="inferred from homology"/>
<dbReference type="PROSITE" id="PS50842">
    <property type="entry name" value="EXPANSIN_EG45"/>
    <property type="match status" value="1"/>
</dbReference>
<dbReference type="PANTHER" id="PTHR31836:SF19">
    <property type="entry name" value="EXPANSIN-LIKE PROTEIN 1"/>
    <property type="match status" value="1"/>
</dbReference>
<dbReference type="SUPFAM" id="SSF49590">
    <property type="entry name" value="PHL pollen allergen"/>
    <property type="match status" value="1"/>
</dbReference>
<dbReference type="InParanoid" id="A0A151Z5G4"/>
<evidence type="ECO:0000259" key="6">
    <source>
        <dbReference type="PROSITE" id="PS50842"/>
    </source>
</evidence>
<name>A0A151Z5G4_TIELA</name>
<dbReference type="Gene3D" id="2.40.40.10">
    <property type="entry name" value="RlpA-like domain"/>
    <property type="match status" value="1"/>
</dbReference>
<evidence type="ECO:0000256" key="1">
    <source>
        <dbReference type="ARBA" id="ARBA00005392"/>
    </source>
</evidence>
<protein>
    <submittedName>
        <fullName evidence="7">Beta-lactamase-type transpeptidase fold containing protein</fullName>
    </submittedName>
</protein>
<keyword evidence="2" id="KW-0732">Signal</keyword>
<dbReference type="STRING" id="361077.A0A151Z5G4"/>
<dbReference type="OrthoDB" id="406505at2759"/>
<keyword evidence="5" id="KW-1133">Transmembrane helix</keyword>
<dbReference type="InterPro" id="IPR036749">
    <property type="entry name" value="Expansin_CBD_sf"/>
</dbReference>
<dbReference type="OMA" id="ECKGANL"/>